<evidence type="ECO:0000313" key="1">
    <source>
        <dbReference type="EMBL" id="ERM97243.1"/>
    </source>
</evidence>
<organism evidence="1 2">
    <name type="scientific">Amborella trichopoda</name>
    <dbReference type="NCBI Taxonomy" id="13333"/>
    <lineage>
        <taxon>Eukaryota</taxon>
        <taxon>Viridiplantae</taxon>
        <taxon>Streptophyta</taxon>
        <taxon>Embryophyta</taxon>
        <taxon>Tracheophyta</taxon>
        <taxon>Spermatophyta</taxon>
        <taxon>Magnoliopsida</taxon>
        <taxon>Amborellales</taxon>
        <taxon>Amborellaceae</taxon>
        <taxon>Amborella</taxon>
    </lineage>
</organism>
<proteinExistence type="predicted"/>
<reference evidence="2" key="1">
    <citation type="journal article" date="2013" name="Science">
        <title>The Amborella genome and the evolution of flowering plants.</title>
        <authorList>
            <consortium name="Amborella Genome Project"/>
        </authorList>
    </citation>
    <scope>NUCLEOTIDE SEQUENCE [LARGE SCALE GENOMIC DNA]</scope>
</reference>
<dbReference type="AlphaFoldDB" id="W1NNI9"/>
<dbReference type="Proteomes" id="UP000017836">
    <property type="component" value="Unassembled WGS sequence"/>
</dbReference>
<evidence type="ECO:0000313" key="2">
    <source>
        <dbReference type="Proteomes" id="UP000017836"/>
    </source>
</evidence>
<feature type="non-terminal residue" evidence="1">
    <location>
        <position position="1"/>
    </location>
</feature>
<dbReference type="Gramene" id="ERM97243">
    <property type="protein sequence ID" value="ERM97243"/>
    <property type="gene ID" value="AMTR_s00119p00090670"/>
</dbReference>
<name>W1NNI9_AMBTC</name>
<dbReference type="EMBL" id="KI396540">
    <property type="protein sequence ID" value="ERM97243.1"/>
    <property type="molecule type" value="Genomic_DNA"/>
</dbReference>
<gene>
    <name evidence="1" type="ORF">AMTR_s00119p00090670</name>
</gene>
<dbReference type="HOGENOM" id="CLU_2067391_0_0_1"/>
<accession>W1NNI9</accession>
<sequence length="119" mass="13561">ELISELRDSSSLSRRNATSFSKEFTPMNIWNMLPKSRGSRSLYLAIYIPHPPDHGSSSLPRSALLLPLEIPILEPLSLPFLVTVVWKYRKVGQGKETGERIWGVRSNVKRWDKGVEKKS</sequence>
<keyword evidence="2" id="KW-1185">Reference proteome</keyword>
<protein>
    <submittedName>
        <fullName evidence="1">Uncharacterized protein</fullName>
    </submittedName>
</protein>